<proteinExistence type="inferred from homology"/>
<dbReference type="AlphaFoldDB" id="A0A934IFM0"/>
<dbReference type="SUPFAM" id="SSF53850">
    <property type="entry name" value="Periplasmic binding protein-like II"/>
    <property type="match status" value="1"/>
</dbReference>
<dbReference type="InterPro" id="IPR000847">
    <property type="entry name" value="LysR_HTH_N"/>
</dbReference>
<dbReference type="PROSITE" id="PS50931">
    <property type="entry name" value="HTH_LYSR"/>
    <property type="match status" value="1"/>
</dbReference>
<dbReference type="SUPFAM" id="SSF46785">
    <property type="entry name" value="Winged helix' DNA-binding domain"/>
    <property type="match status" value="1"/>
</dbReference>
<organism evidence="7 8">
    <name type="scientific">Acuticoccus mangrovi</name>
    <dbReference type="NCBI Taxonomy" id="2796142"/>
    <lineage>
        <taxon>Bacteria</taxon>
        <taxon>Pseudomonadati</taxon>
        <taxon>Pseudomonadota</taxon>
        <taxon>Alphaproteobacteria</taxon>
        <taxon>Hyphomicrobiales</taxon>
        <taxon>Amorphaceae</taxon>
        <taxon>Acuticoccus</taxon>
    </lineage>
</organism>
<dbReference type="Gene3D" id="1.10.10.10">
    <property type="entry name" value="Winged helix-like DNA-binding domain superfamily/Winged helix DNA-binding domain"/>
    <property type="match status" value="1"/>
</dbReference>
<keyword evidence="3" id="KW-0238">DNA-binding</keyword>
<dbReference type="EMBL" id="JAEKJA010000006">
    <property type="protein sequence ID" value="MBJ3775759.1"/>
    <property type="molecule type" value="Genomic_DNA"/>
</dbReference>
<dbReference type="Proteomes" id="UP000609531">
    <property type="component" value="Unassembled WGS sequence"/>
</dbReference>
<dbReference type="InterPro" id="IPR005119">
    <property type="entry name" value="LysR_subst-bd"/>
</dbReference>
<dbReference type="PANTHER" id="PTHR30346:SF0">
    <property type="entry name" value="HCA OPERON TRANSCRIPTIONAL ACTIVATOR HCAR"/>
    <property type="match status" value="1"/>
</dbReference>
<comment type="caution">
    <text evidence="7">The sequence shown here is derived from an EMBL/GenBank/DDBJ whole genome shotgun (WGS) entry which is preliminary data.</text>
</comment>
<dbReference type="RefSeq" id="WP_198881659.1">
    <property type="nucleotide sequence ID" value="NZ_JAEKJA010000006.1"/>
</dbReference>
<evidence type="ECO:0000256" key="4">
    <source>
        <dbReference type="ARBA" id="ARBA00023163"/>
    </source>
</evidence>
<evidence type="ECO:0000256" key="5">
    <source>
        <dbReference type="SAM" id="MobiDB-lite"/>
    </source>
</evidence>
<evidence type="ECO:0000313" key="7">
    <source>
        <dbReference type="EMBL" id="MBJ3775759.1"/>
    </source>
</evidence>
<comment type="similarity">
    <text evidence="1">Belongs to the LysR transcriptional regulatory family.</text>
</comment>
<feature type="compositionally biased region" description="Polar residues" evidence="5">
    <location>
        <begin position="312"/>
        <end position="328"/>
    </location>
</feature>
<dbReference type="GO" id="GO:0032993">
    <property type="term" value="C:protein-DNA complex"/>
    <property type="evidence" value="ECO:0007669"/>
    <property type="project" value="TreeGrafter"/>
</dbReference>
<evidence type="ECO:0000259" key="6">
    <source>
        <dbReference type="PROSITE" id="PS50931"/>
    </source>
</evidence>
<name>A0A934IFM0_9HYPH</name>
<dbReference type="Gene3D" id="3.40.190.10">
    <property type="entry name" value="Periplasmic binding protein-like II"/>
    <property type="match status" value="2"/>
</dbReference>
<feature type="region of interest" description="Disordered" evidence="5">
    <location>
        <begin position="312"/>
        <end position="346"/>
    </location>
</feature>
<dbReference type="InterPro" id="IPR036388">
    <property type="entry name" value="WH-like_DNA-bd_sf"/>
</dbReference>
<gene>
    <name evidence="7" type="ORF">JCR33_08690</name>
</gene>
<evidence type="ECO:0000256" key="2">
    <source>
        <dbReference type="ARBA" id="ARBA00023015"/>
    </source>
</evidence>
<accession>A0A934IFM0</accession>
<keyword evidence="4" id="KW-0804">Transcription</keyword>
<evidence type="ECO:0000256" key="1">
    <source>
        <dbReference type="ARBA" id="ARBA00009437"/>
    </source>
</evidence>
<dbReference type="GO" id="GO:0003677">
    <property type="term" value="F:DNA binding"/>
    <property type="evidence" value="ECO:0007669"/>
    <property type="project" value="UniProtKB-KW"/>
</dbReference>
<dbReference type="PANTHER" id="PTHR30346">
    <property type="entry name" value="TRANSCRIPTIONAL DUAL REGULATOR HCAR-RELATED"/>
    <property type="match status" value="1"/>
</dbReference>
<evidence type="ECO:0000313" key="8">
    <source>
        <dbReference type="Proteomes" id="UP000609531"/>
    </source>
</evidence>
<feature type="domain" description="HTH lysR-type" evidence="6">
    <location>
        <begin position="3"/>
        <end position="61"/>
    </location>
</feature>
<dbReference type="InterPro" id="IPR036390">
    <property type="entry name" value="WH_DNA-bd_sf"/>
</dbReference>
<reference evidence="7" key="1">
    <citation type="submission" date="2020-12" db="EMBL/GenBank/DDBJ databases">
        <title>Bacterial taxonomy.</title>
        <authorList>
            <person name="Pan X."/>
        </authorList>
    </citation>
    <scope>NUCLEOTIDE SEQUENCE</scope>
    <source>
        <strain evidence="7">B2012</strain>
    </source>
</reference>
<protein>
    <submittedName>
        <fullName evidence="7">LysR family transcriptional regulator</fullName>
    </submittedName>
</protein>
<dbReference type="PRINTS" id="PR00039">
    <property type="entry name" value="HTHLYSR"/>
</dbReference>
<keyword evidence="2" id="KW-0805">Transcription regulation</keyword>
<keyword evidence="8" id="KW-1185">Reference proteome</keyword>
<sequence>MTVTLRALRYLVATADCGNITEAARMLNISQPSVSAAVAQLEHEFSVSIFVRHHARGVTPTPAGLRIIGEARLLLKHAADFERDARSLGEELSGEISIGCFVTLAARFMPALFTDFRHKYPGITLTIREGNQDEIIGLLRSGRIEFALSYAYALPDDITRFPLADLRPYVLLSADHPLAGQPAIELAALADEPFLLLDLPHTRDYFLSLFATAGVEPKVALRSQSADLIRGLVGHRQGYTLHNAVPKTDASVDGGRIATIPIAGSPEPVRIVGLALGRQVSRPAMEAFSRYLRSAFSPGGIFAPGSLTPTSPALLSGSDQPVSSTETTAVGEAGKVEAGKGEPGLG</sequence>
<dbReference type="Pfam" id="PF03466">
    <property type="entry name" value="LysR_substrate"/>
    <property type="match status" value="1"/>
</dbReference>
<dbReference type="Pfam" id="PF00126">
    <property type="entry name" value="HTH_1"/>
    <property type="match status" value="1"/>
</dbReference>
<evidence type="ECO:0000256" key="3">
    <source>
        <dbReference type="ARBA" id="ARBA00023125"/>
    </source>
</evidence>
<dbReference type="FunFam" id="1.10.10.10:FF:000001">
    <property type="entry name" value="LysR family transcriptional regulator"/>
    <property type="match status" value="1"/>
</dbReference>
<dbReference type="GO" id="GO:0003700">
    <property type="term" value="F:DNA-binding transcription factor activity"/>
    <property type="evidence" value="ECO:0007669"/>
    <property type="project" value="InterPro"/>
</dbReference>